<gene>
    <name evidence="1" type="ORF">L1987_01002</name>
</gene>
<evidence type="ECO:0000313" key="1">
    <source>
        <dbReference type="EMBL" id="KAI3826942.1"/>
    </source>
</evidence>
<keyword evidence="2" id="KW-1185">Reference proteome</keyword>
<proteinExistence type="predicted"/>
<dbReference type="EMBL" id="CM042018">
    <property type="protein sequence ID" value="KAI3826942.1"/>
    <property type="molecule type" value="Genomic_DNA"/>
</dbReference>
<evidence type="ECO:0000313" key="2">
    <source>
        <dbReference type="Proteomes" id="UP001056120"/>
    </source>
</evidence>
<reference evidence="2" key="1">
    <citation type="journal article" date="2022" name="Mol. Ecol. Resour.">
        <title>The genomes of chicory, endive, great burdock and yacon provide insights into Asteraceae palaeo-polyploidization history and plant inulin production.</title>
        <authorList>
            <person name="Fan W."/>
            <person name="Wang S."/>
            <person name="Wang H."/>
            <person name="Wang A."/>
            <person name="Jiang F."/>
            <person name="Liu H."/>
            <person name="Zhao H."/>
            <person name="Xu D."/>
            <person name="Zhang Y."/>
        </authorList>
    </citation>
    <scope>NUCLEOTIDE SEQUENCE [LARGE SCALE GENOMIC DNA]</scope>
    <source>
        <strain evidence="2">cv. Yunnan</strain>
    </source>
</reference>
<dbReference type="Proteomes" id="UP001056120">
    <property type="component" value="Linkage Group LG01"/>
</dbReference>
<protein>
    <submittedName>
        <fullName evidence="1">Uncharacterized protein</fullName>
    </submittedName>
</protein>
<sequence>MVTWSRFVRTVKAIDTHNIASSSMWRLSAVVYYTKEETAIRCYYLLFQPHQWRNQTGTIIEIVLNPRGTFLDNEFPDGSRIHPRTERQTTKSFKLHVSSFLELISLAEGGSRMGTRQPPYTTTINRVALFKLT</sequence>
<accession>A0ACB9K3V5</accession>
<reference evidence="1 2" key="2">
    <citation type="journal article" date="2022" name="Mol. Ecol. Resour.">
        <title>The genomes of chicory, endive, great burdock and yacon provide insights into Asteraceae paleo-polyploidization history and plant inulin production.</title>
        <authorList>
            <person name="Fan W."/>
            <person name="Wang S."/>
            <person name="Wang H."/>
            <person name="Wang A."/>
            <person name="Jiang F."/>
            <person name="Liu H."/>
            <person name="Zhao H."/>
            <person name="Xu D."/>
            <person name="Zhang Y."/>
        </authorList>
    </citation>
    <scope>NUCLEOTIDE SEQUENCE [LARGE SCALE GENOMIC DNA]</scope>
    <source>
        <strain evidence="2">cv. Yunnan</strain>
        <tissue evidence="1">Leaves</tissue>
    </source>
</reference>
<name>A0ACB9K3V5_9ASTR</name>
<comment type="caution">
    <text evidence="1">The sequence shown here is derived from an EMBL/GenBank/DDBJ whole genome shotgun (WGS) entry which is preliminary data.</text>
</comment>
<organism evidence="1 2">
    <name type="scientific">Smallanthus sonchifolius</name>
    <dbReference type="NCBI Taxonomy" id="185202"/>
    <lineage>
        <taxon>Eukaryota</taxon>
        <taxon>Viridiplantae</taxon>
        <taxon>Streptophyta</taxon>
        <taxon>Embryophyta</taxon>
        <taxon>Tracheophyta</taxon>
        <taxon>Spermatophyta</taxon>
        <taxon>Magnoliopsida</taxon>
        <taxon>eudicotyledons</taxon>
        <taxon>Gunneridae</taxon>
        <taxon>Pentapetalae</taxon>
        <taxon>asterids</taxon>
        <taxon>campanulids</taxon>
        <taxon>Asterales</taxon>
        <taxon>Asteraceae</taxon>
        <taxon>Asteroideae</taxon>
        <taxon>Heliantheae alliance</taxon>
        <taxon>Millerieae</taxon>
        <taxon>Smallanthus</taxon>
    </lineage>
</organism>